<protein>
    <submittedName>
        <fullName evidence="3">Methyltransferase domain-containing protein</fullName>
    </submittedName>
</protein>
<organism evidence="3 4">
    <name type="scientific">Tessaracoccus bendigoensis DSM 12906</name>
    <dbReference type="NCBI Taxonomy" id="1123357"/>
    <lineage>
        <taxon>Bacteria</taxon>
        <taxon>Bacillati</taxon>
        <taxon>Actinomycetota</taxon>
        <taxon>Actinomycetes</taxon>
        <taxon>Propionibacteriales</taxon>
        <taxon>Propionibacteriaceae</taxon>
        <taxon>Tessaracoccus</taxon>
    </lineage>
</organism>
<dbReference type="OrthoDB" id="9801363at2"/>
<dbReference type="InterPro" id="IPR048711">
    <property type="entry name" value="WHD_Rv2258c"/>
</dbReference>
<feature type="domain" description="Methyltransferase" evidence="1">
    <location>
        <begin position="179"/>
        <end position="292"/>
    </location>
</feature>
<dbReference type="PANTHER" id="PTHR45128:SF2">
    <property type="entry name" value="METHYLTRANSFERASE DOMAIN-CONTAINING PROTEIN"/>
    <property type="match status" value="1"/>
</dbReference>
<dbReference type="InterPro" id="IPR053173">
    <property type="entry name" value="SAM-binding_MTase"/>
</dbReference>
<dbReference type="RefSeq" id="WP_073187542.1">
    <property type="nucleotide sequence ID" value="NZ_FQZG01000031.1"/>
</dbReference>
<dbReference type="Pfam" id="PF13847">
    <property type="entry name" value="Methyltransf_31"/>
    <property type="match status" value="1"/>
</dbReference>
<dbReference type="EMBL" id="FQZG01000031">
    <property type="protein sequence ID" value="SHJ18588.1"/>
    <property type="molecule type" value="Genomic_DNA"/>
</dbReference>
<accession>A0A1M6H8L0</accession>
<dbReference type="SUPFAM" id="SSF53335">
    <property type="entry name" value="S-adenosyl-L-methionine-dependent methyltransferases"/>
    <property type="match status" value="1"/>
</dbReference>
<keyword evidence="3" id="KW-0808">Transferase</keyword>
<dbReference type="InterPro" id="IPR025714">
    <property type="entry name" value="Methyltranfer_dom"/>
</dbReference>
<dbReference type="GO" id="GO:0008168">
    <property type="term" value="F:methyltransferase activity"/>
    <property type="evidence" value="ECO:0007669"/>
    <property type="project" value="UniProtKB-KW"/>
</dbReference>
<feature type="domain" description="S-adenosylmethionine-dependent methyltransferase Rv2258c-like winged HTH" evidence="2">
    <location>
        <begin position="34"/>
        <end position="101"/>
    </location>
</feature>
<dbReference type="InterPro" id="IPR029063">
    <property type="entry name" value="SAM-dependent_MTases_sf"/>
</dbReference>
<evidence type="ECO:0000313" key="3">
    <source>
        <dbReference type="EMBL" id="SHJ18588.1"/>
    </source>
</evidence>
<dbReference type="PANTHER" id="PTHR45128">
    <property type="entry name" value="METHYLTRANSFERASE TYPE 11"/>
    <property type="match status" value="1"/>
</dbReference>
<dbReference type="Pfam" id="PF21320">
    <property type="entry name" value="WHD_Rv2258c"/>
    <property type="match status" value="1"/>
</dbReference>
<gene>
    <name evidence="3" type="ORF">SAMN02745244_01909</name>
</gene>
<name>A0A1M6H8L0_9ACTN</name>
<dbReference type="AlphaFoldDB" id="A0A1M6H8L0"/>
<dbReference type="GO" id="GO:0032259">
    <property type="term" value="P:methylation"/>
    <property type="evidence" value="ECO:0007669"/>
    <property type="project" value="UniProtKB-KW"/>
</dbReference>
<keyword evidence="4" id="KW-1185">Reference proteome</keyword>
<keyword evidence="3" id="KW-0489">Methyltransferase</keyword>
<dbReference type="Gene3D" id="3.40.50.150">
    <property type="entry name" value="Vaccinia Virus protein VP39"/>
    <property type="match status" value="1"/>
</dbReference>
<dbReference type="CDD" id="cd02440">
    <property type="entry name" value="AdoMet_MTases"/>
    <property type="match status" value="1"/>
</dbReference>
<evidence type="ECO:0000259" key="1">
    <source>
        <dbReference type="Pfam" id="PF13847"/>
    </source>
</evidence>
<dbReference type="STRING" id="1123357.SAMN02745244_01909"/>
<sequence length="364" mass="38927">MSTSTQSLTAPTAEAFLERFFSSALATAELMSAYLGDRLGWYADLAAHPASTADQLARRTGTNARYAREWLEMQSAYGILEADTASAPVTFTLPAGPAEVLLNHTSLAYLGALPRMFAASFRHLPELLDAYRHGGGVSWARLGADARESQSALNRPWFDTRLAPALARVADLHRPLGRPGARVLDVGCGGGWSTIALARAYPGATFVGIDPDAESVVMAKANAAALAVTDQTTFVTADGTTAPAHGPFDLAFAFECLHDMSDPVSVLSAIRESLAPGGRLVVMDEAVSYEFDGPANELDRFMYAASLFVCLPDGMSSDTPSAGTGTVLRPSTLTRYADRAGFGEPRVLPIEDFSFFRFYELIPR</sequence>
<proteinExistence type="predicted"/>
<reference evidence="3 4" key="1">
    <citation type="submission" date="2016-11" db="EMBL/GenBank/DDBJ databases">
        <authorList>
            <person name="Jaros S."/>
            <person name="Januszkiewicz K."/>
            <person name="Wedrychowicz H."/>
        </authorList>
    </citation>
    <scope>NUCLEOTIDE SEQUENCE [LARGE SCALE GENOMIC DNA]</scope>
    <source>
        <strain evidence="3 4">DSM 12906</strain>
    </source>
</reference>
<evidence type="ECO:0000313" key="4">
    <source>
        <dbReference type="Proteomes" id="UP000184512"/>
    </source>
</evidence>
<evidence type="ECO:0000259" key="2">
    <source>
        <dbReference type="Pfam" id="PF21320"/>
    </source>
</evidence>
<dbReference type="Proteomes" id="UP000184512">
    <property type="component" value="Unassembled WGS sequence"/>
</dbReference>